<evidence type="ECO:0000256" key="7">
    <source>
        <dbReference type="ARBA" id="ARBA00023180"/>
    </source>
</evidence>
<evidence type="ECO:0000256" key="4">
    <source>
        <dbReference type="ARBA" id="ARBA00022737"/>
    </source>
</evidence>
<keyword evidence="2" id="KW-0479">Metal-binding</keyword>
<keyword evidence="7" id="KW-0325">Glycoprotein</keyword>
<dbReference type="InterPro" id="IPR002048">
    <property type="entry name" value="EF_hand_dom"/>
</dbReference>
<dbReference type="InterPro" id="IPR018247">
    <property type="entry name" value="EF_Hand_1_Ca_BS"/>
</dbReference>
<feature type="chain" id="PRO_5013120752" description="Reticulocalbin-3" evidence="12">
    <location>
        <begin position="20"/>
        <end position="306"/>
    </location>
</feature>
<comment type="caution">
    <text evidence="14">The sequence shown here is derived from an EMBL/GenBank/DDBJ whole genome shotgun (WGS) entry which is preliminary data.</text>
</comment>
<feature type="signal peptide" evidence="12">
    <location>
        <begin position="1"/>
        <end position="19"/>
    </location>
</feature>
<dbReference type="Pfam" id="PF13499">
    <property type="entry name" value="EF-hand_7"/>
    <property type="match status" value="1"/>
</dbReference>
<evidence type="ECO:0000256" key="2">
    <source>
        <dbReference type="ARBA" id="ARBA00022723"/>
    </source>
</evidence>
<sequence length="306" mass="36198">MRFLRLTVVLAVLVTFARGLSLSDLPHEVDGKHNDHYDHEVFLGKDNAEEFEQLTEQESKRRLGLIVDKIDKDGDGRVTEGELKDWIWYVRISFVANDTNRVWIVLEHEDNKLSWPAYLRKTFGYADENVDSPHSPLYKHRERVKEERRRWEAADINKDNQLTKTEFMYFLHPEEGNHTKDILVHEYLDKLDTNKDGKIDVEEFIADVHPSDKRTQDPTWISLRRKEFTNYRDKDSDGVLDFEEMREWINPSNYNPALVEARHLIHHSDLNKDEVLTKEEVLTNFNMFVGSQALDYGEVLKNHDEF</sequence>
<organism evidence="14 15">
    <name type="scientific">Mizuhopecten yessoensis</name>
    <name type="common">Japanese scallop</name>
    <name type="synonym">Patinopecten yessoensis</name>
    <dbReference type="NCBI Taxonomy" id="6573"/>
    <lineage>
        <taxon>Eukaryota</taxon>
        <taxon>Metazoa</taxon>
        <taxon>Spiralia</taxon>
        <taxon>Lophotrochozoa</taxon>
        <taxon>Mollusca</taxon>
        <taxon>Bivalvia</taxon>
        <taxon>Autobranchia</taxon>
        <taxon>Pteriomorphia</taxon>
        <taxon>Pectinida</taxon>
        <taxon>Pectinoidea</taxon>
        <taxon>Pectinidae</taxon>
        <taxon>Mizuhopecten</taxon>
    </lineage>
</organism>
<comment type="function">
    <text evidence="9">Probable molecular chaperone assisting protein biosynthesis and transport in the endoplasmic reticulum. Required for the proper biosynthesis and transport of pulmonary surfactant-associated protein A/SP-A, pulmonary surfactant-associated protein D/SP-D and the lipid transporter ABCA3. By regulating both the proper expression and the degradation through the endoplasmic reticulum-associated protein degradation pathway of these proteins plays a crucial role in pulmonary surfactant homeostasis. Has an anti-fibrotic activity by negatively regulating the secretion of type I and type III collagens. This calcium-binding protein also transiently associates with immature PCSK6 and regulates its secretion.</text>
</comment>
<feature type="domain" description="EF-hand" evidence="13">
    <location>
        <begin position="58"/>
        <end position="93"/>
    </location>
</feature>
<dbReference type="PROSITE" id="PS00018">
    <property type="entry name" value="EF_HAND_1"/>
    <property type="match status" value="4"/>
</dbReference>
<evidence type="ECO:0000313" key="15">
    <source>
        <dbReference type="Proteomes" id="UP000242188"/>
    </source>
</evidence>
<gene>
    <name evidence="14" type="ORF">KP79_PYT05047</name>
</gene>
<keyword evidence="15" id="KW-1185">Reference proteome</keyword>
<feature type="domain" description="EF-hand" evidence="13">
    <location>
        <begin position="233"/>
        <end position="255"/>
    </location>
</feature>
<dbReference type="GO" id="GO:0005788">
    <property type="term" value="C:endoplasmic reticulum lumen"/>
    <property type="evidence" value="ECO:0007669"/>
    <property type="project" value="UniProtKB-SubCell"/>
</dbReference>
<dbReference type="GO" id="GO:0005509">
    <property type="term" value="F:calcium ion binding"/>
    <property type="evidence" value="ECO:0007669"/>
    <property type="project" value="InterPro"/>
</dbReference>
<keyword evidence="5" id="KW-0256">Endoplasmic reticulum</keyword>
<evidence type="ECO:0000256" key="1">
    <source>
        <dbReference type="ARBA" id="ARBA00004319"/>
    </source>
</evidence>
<dbReference type="Pfam" id="PF13202">
    <property type="entry name" value="EF-hand_5"/>
    <property type="match status" value="1"/>
</dbReference>
<comment type="subunit">
    <text evidence="10">Interacts with PCSK6 (immature form including the propeptide); probably involved in the maturation and the secretion of PCSK6.</text>
</comment>
<dbReference type="SMART" id="SM00054">
    <property type="entry name" value="EFh"/>
    <property type="match status" value="4"/>
</dbReference>
<accession>A0A210PJI5</accession>
<evidence type="ECO:0000256" key="5">
    <source>
        <dbReference type="ARBA" id="ARBA00022824"/>
    </source>
</evidence>
<protein>
    <recommendedName>
        <fullName evidence="11">Reticulocalbin-3</fullName>
    </recommendedName>
</protein>
<dbReference type="OrthoDB" id="293868at2759"/>
<comment type="subcellular location">
    <subcellularLocation>
        <location evidence="1">Endoplasmic reticulum lumen</location>
    </subcellularLocation>
</comment>
<evidence type="ECO:0000259" key="13">
    <source>
        <dbReference type="PROSITE" id="PS50222"/>
    </source>
</evidence>
<reference evidence="14 15" key="1">
    <citation type="journal article" date="2017" name="Nat. Ecol. Evol.">
        <title>Scallop genome provides insights into evolution of bilaterian karyotype and development.</title>
        <authorList>
            <person name="Wang S."/>
            <person name="Zhang J."/>
            <person name="Jiao W."/>
            <person name="Li J."/>
            <person name="Xun X."/>
            <person name="Sun Y."/>
            <person name="Guo X."/>
            <person name="Huan P."/>
            <person name="Dong B."/>
            <person name="Zhang L."/>
            <person name="Hu X."/>
            <person name="Sun X."/>
            <person name="Wang J."/>
            <person name="Zhao C."/>
            <person name="Wang Y."/>
            <person name="Wang D."/>
            <person name="Huang X."/>
            <person name="Wang R."/>
            <person name="Lv J."/>
            <person name="Li Y."/>
            <person name="Zhang Z."/>
            <person name="Liu B."/>
            <person name="Lu W."/>
            <person name="Hui Y."/>
            <person name="Liang J."/>
            <person name="Zhou Z."/>
            <person name="Hou R."/>
            <person name="Li X."/>
            <person name="Liu Y."/>
            <person name="Li H."/>
            <person name="Ning X."/>
            <person name="Lin Y."/>
            <person name="Zhao L."/>
            <person name="Xing Q."/>
            <person name="Dou J."/>
            <person name="Li Y."/>
            <person name="Mao J."/>
            <person name="Guo H."/>
            <person name="Dou H."/>
            <person name="Li T."/>
            <person name="Mu C."/>
            <person name="Jiang W."/>
            <person name="Fu Q."/>
            <person name="Fu X."/>
            <person name="Miao Y."/>
            <person name="Liu J."/>
            <person name="Yu Q."/>
            <person name="Li R."/>
            <person name="Liao H."/>
            <person name="Li X."/>
            <person name="Kong Y."/>
            <person name="Jiang Z."/>
            <person name="Chourrout D."/>
            <person name="Li R."/>
            <person name="Bao Z."/>
        </authorList>
    </citation>
    <scope>NUCLEOTIDE SEQUENCE [LARGE SCALE GENOMIC DNA]</scope>
    <source>
        <strain evidence="14 15">PY_sf001</strain>
    </source>
</reference>
<evidence type="ECO:0000256" key="9">
    <source>
        <dbReference type="ARBA" id="ARBA00056975"/>
    </source>
</evidence>
<dbReference type="AlphaFoldDB" id="A0A210PJI5"/>
<dbReference type="FunFam" id="1.10.238.10:FF:000104">
    <property type="entry name" value="calumenin isoform X1"/>
    <property type="match status" value="1"/>
</dbReference>
<evidence type="ECO:0000313" key="14">
    <source>
        <dbReference type="EMBL" id="OWF36647.1"/>
    </source>
</evidence>
<dbReference type="SUPFAM" id="SSF47473">
    <property type="entry name" value="EF-hand"/>
    <property type="match status" value="2"/>
</dbReference>
<dbReference type="PANTHER" id="PTHR10827">
    <property type="entry name" value="RETICULOCALBIN"/>
    <property type="match status" value="1"/>
</dbReference>
<dbReference type="Proteomes" id="UP000242188">
    <property type="component" value="Unassembled WGS sequence"/>
</dbReference>
<dbReference type="PROSITE" id="PS50222">
    <property type="entry name" value="EF_HAND_2"/>
    <property type="match status" value="4"/>
</dbReference>
<keyword evidence="6" id="KW-0106">Calcium</keyword>
<evidence type="ECO:0000256" key="3">
    <source>
        <dbReference type="ARBA" id="ARBA00022729"/>
    </source>
</evidence>
<evidence type="ECO:0000256" key="10">
    <source>
        <dbReference type="ARBA" id="ARBA00063143"/>
    </source>
</evidence>
<dbReference type="Gene3D" id="1.10.238.10">
    <property type="entry name" value="EF-hand"/>
    <property type="match status" value="2"/>
</dbReference>
<keyword evidence="3 12" id="KW-0732">Signal</keyword>
<dbReference type="InterPro" id="IPR011992">
    <property type="entry name" value="EF-hand-dom_pair"/>
</dbReference>
<name>A0A210PJI5_MIZYE</name>
<dbReference type="EMBL" id="NEDP02076526">
    <property type="protein sequence ID" value="OWF36647.1"/>
    <property type="molecule type" value="Genomic_DNA"/>
</dbReference>
<keyword evidence="4" id="KW-0677">Repeat</keyword>
<dbReference type="PANTHER" id="PTHR10827:SF52">
    <property type="entry name" value="IP16409P"/>
    <property type="match status" value="1"/>
</dbReference>
<evidence type="ECO:0000256" key="8">
    <source>
        <dbReference type="ARBA" id="ARBA00023186"/>
    </source>
</evidence>
<evidence type="ECO:0000256" key="11">
    <source>
        <dbReference type="ARBA" id="ARBA00072696"/>
    </source>
</evidence>
<feature type="domain" description="EF-hand" evidence="13">
    <location>
        <begin position="142"/>
        <end position="177"/>
    </location>
</feature>
<proteinExistence type="predicted"/>
<dbReference type="GO" id="GO:0015031">
    <property type="term" value="P:protein transport"/>
    <property type="evidence" value="ECO:0007669"/>
    <property type="project" value="UniProtKB-ARBA"/>
</dbReference>
<evidence type="ECO:0000256" key="6">
    <source>
        <dbReference type="ARBA" id="ARBA00022837"/>
    </source>
</evidence>
<feature type="domain" description="EF-hand" evidence="13">
    <location>
        <begin position="179"/>
        <end position="214"/>
    </location>
</feature>
<keyword evidence="8" id="KW-0143">Chaperone</keyword>
<evidence type="ECO:0000256" key="12">
    <source>
        <dbReference type="SAM" id="SignalP"/>
    </source>
</evidence>